<protein>
    <recommendedName>
        <fullName evidence="4">Cystatin domain-containing protein</fullName>
    </recommendedName>
</protein>
<sequence>MAAASSDYAPRAKDAHILDEKQVHGPPEKKQKIEETNIDPMTMNDEDDELPDMTDEEMALYGRQVKESGGFDVDNFTHSFSIGRIEPISEPWSDSRKKRFGDYSKEAIEKYNTEQKKNFKFKEVVKVNTQVVQGIDYYITFKAEDASTGVIQTFQTLVYDGIGEREIILIRIKPISKQE</sequence>
<gene>
    <name evidence="6" type="ORF">FSB_LOCUS47269</name>
    <name evidence="5" type="ORF">FSB_LOCUS8375</name>
</gene>
<dbReference type="Pfam" id="PF00031">
    <property type="entry name" value="Cystatin"/>
    <property type="match status" value="1"/>
</dbReference>
<evidence type="ECO:0000313" key="6">
    <source>
        <dbReference type="EMBL" id="SPD19387.1"/>
    </source>
</evidence>
<evidence type="ECO:0000256" key="3">
    <source>
        <dbReference type="SAM" id="MobiDB-lite"/>
    </source>
</evidence>
<dbReference type="Gene3D" id="3.10.450.10">
    <property type="match status" value="1"/>
</dbReference>
<dbReference type="GO" id="GO:0004869">
    <property type="term" value="F:cysteine-type endopeptidase inhibitor activity"/>
    <property type="evidence" value="ECO:0007669"/>
    <property type="project" value="UniProtKB-KW"/>
</dbReference>
<feature type="region of interest" description="Disordered" evidence="3">
    <location>
        <begin position="1"/>
        <end position="50"/>
    </location>
</feature>
<dbReference type="EMBL" id="OIVN01000452">
    <property type="protein sequence ID" value="SPC80493.1"/>
    <property type="molecule type" value="Genomic_DNA"/>
</dbReference>
<dbReference type="SUPFAM" id="SSF54403">
    <property type="entry name" value="Cystatin/monellin"/>
    <property type="match status" value="1"/>
</dbReference>
<organism evidence="5">
    <name type="scientific">Fagus sylvatica</name>
    <name type="common">Beechnut</name>
    <dbReference type="NCBI Taxonomy" id="28930"/>
    <lineage>
        <taxon>Eukaryota</taxon>
        <taxon>Viridiplantae</taxon>
        <taxon>Streptophyta</taxon>
        <taxon>Embryophyta</taxon>
        <taxon>Tracheophyta</taxon>
        <taxon>Spermatophyta</taxon>
        <taxon>Magnoliopsida</taxon>
        <taxon>eudicotyledons</taxon>
        <taxon>Gunneridae</taxon>
        <taxon>Pentapetalae</taxon>
        <taxon>rosids</taxon>
        <taxon>fabids</taxon>
        <taxon>Fagales</taxon>
        <taxon>Fagaceae</taxon>
        <taxon>Fagus</taxon>
    </lineage>
</organism>
<feature type="domain" description="Cystatin" evidence="4">
    <location>
        <begin position="103"/>
        <end position="147"/>
    </location>
</feature>
<accession>A0A2N9F065</accession>
<keyword evidence="2" id="KW-0789">Thiol protease inhibitor</keyword>
<evidence type="ECO:0000259" key="4">
    <source>
        <dbReference type="Pfam" id="PF00031"/>
    </source>
</evidence>
<evidence type="ECO:0000313" key="5">
    <source>
        <dbReference type="EMBL" id="SPC80493.1"/>
    </source>
</evidence>
<dbReference type="InterPro" id="IPR000010">
    <property type="entry name" value="Cystatin_dom"/>
</dbReference>
<evidence type="ECO:0000256" key="1">
    <source>
        <dbReference type="ARBA" id="ARBA00022690"/>
    </source>
</evidence>
<dbReference type="InterPro" id="IPR046350">
    <property type="entry name" value="Cystatin_sf"/>
</dbReference>
<dbReference type="PANTHER" id="PTHR31260">
    <property type="entry name" value="CYSTATIN/MONELLIN SUPERFAMILY PROTEIN"/>
    <property type="match status" value="1"/>
</dbReference>
<reference evidence="5" key="1">
    <citation type="submission" date="2018-02" db="EMBL/GenBank/DDBJ databases">
        <authorList>
            <person name="Cohen D.B."/>
            <person name="Kent A.D."/>
        </authorList>
    </citation>
    <scope>NUCLEOTIDE SEQUENCE</scope>
</reference>
<keyword evidence="1" id="KW-0646">Protease inhibitor</keyword>
<proteinExistence type="predicted"/>
<dbReference type="InterPro" id="IPR006525">
    <property type="entry name" value="Cystatin-related_pln"/>
</dbReference>
<dbReference type="InterPro" id="IPR006462">
    <property type="entry name" value="MS5"/>
</dbReference>
<dbReference type="NCBIfam" id="TIGR01638">
    <property type="entry name" value="Atha_cystat_rel"/>
    <property type="match status" value="1"/>
</dbReference>
<feature type="compositionally biased region" description="Basic and acidic residues" evidence="3">
    <location>
        <begin position="10"/>
        <end position="35"/>
    </location>
</feature>
<dbReference type="PANTHER" id="PTHR31260:SF28">
    <property type="entry name" value="CYSTATIN DOMAIN PROTEIN"/>
    <property type="match status" value="1"/>
</dbReference>
<dbReference type="EMBL" id="OIVN01004813">
    <property type="protein sequence ID" value="SPD19387.1"/>
    <property type="molecule type" value="Genomic_DNA"/>
</dbReference>
<evidence type="ECO:0000256" key="2">
    <source>
        <dbReference type="ARBA" id="ARBA00022704"/>
    </source>
</evidence>
<name>A0A2N9F065_FAGSY</name>
<dbReference type="AlphaFoldDB" id="A0A2N9F065"/>
<dbReference type="CDD" id="cd00042">
    <property type="entry name" value="CY"/>
    <property type="match status" value="1"/>
</dbReference>